<comment type="cofactor">
    <cofactor evidence="1">
        <name>FMN</name>
        <dbReference type="ChEBI" id="CHEBI:58210"/>
    </cofactor>
</comment>
<dbReference type="GO" id="GO:0006537">
    <property type="term" value="P:glutamate biosynthetic process"/>
    <property type="evidence" value="ECO:0007669"/>
    <property type="project" value="UniProtKB-KW"/>
</dbReference>
<evidence type="ECO:0000256" key="2">
    <source>
        <dbReference type="ARBA" id="ARBA00001927"/>
    </source>
</evidence>
<dbReference type="Proteomes" id="UP000414233">
    <property type="component" value="Unassembled WGS sequence"/>
</dbReference>
<dbReference type="FunFam" id="3.20.20.70:FF:000053">
    <property type="entry name" value="Glutamate synthase large subunit"/>
    <property type="match status" value="1"/>
</dbReference>
<evidence type="ECO:0000256" key="9">
    <source>
        <dbReference type="ARBA" id="ARBA00022723"/>
    </source>
</evidence>
<dbReference type="Gene3D" id="3.60.20.10">
    <property type="entry name" value="Glutamine Phosphoribosylpyrophosphate, subunit 1, domain 1"/>
    <property type="match status" value="1"/>
</dbReference>
<evidence type="ECO:0000256" key="7">
    <source>
        <dbReference type="ARBA" id="ARBA00022630"/>
    </source>
</evidence>
<dbReference type="FunFam" id="3.20.20.70:FF:000031">
    <property type="entry name" value="Glutamate synthase 1 [NADH]"/>
    <property type="match status" value="1"/>
</dbReference>
<dbReference type="Pfam" id="PF04898">
    <property type="entry name" value="Glu_syn_central"/>
    <property type="match status" value="1"/>
</dbReference>
<keyword evidence="15" id="KW-0314">Glutamate biosynthesis</keyword>
<dbReference type="EMBL" id="CABPRZ010000028">
    <property type="protein sequence ID" value="VVE53511.1"/>
    <property type="molecule type" value="Genomic_DNA"/>
</dbReference>
<reference evidence="22 23" key="1">
    <citation type="submission" date="2019-08" db="EMBL/GenBank/DDBJ databases">
        <authorList>
            <person name="Peeters C."/>
        </authorList>
    </citation>
    <scope>NUCLEOTIDE SEQUENCE [LARGE SCALE GENOMIC DNA]</scope>
    <source>
        <strain evidence="22 23">LMG 30175</strain>
    </source>
</reference>
<keyword evidence="7" id="KW-0285">Flavoprotein</keyword>
<evidence type="ECO:0000256" key="15">
    <source>
        <dbReference type="ARBA" id="ARBA00023164"/>
    </source>
</evidence>
<evidence type="ECO:0000256" key="20">
    <source>
        <dbReference type="ARBA" id="ARBA00079921"/>
    </source>
</evidence>
<feature type="domain" description="Glutamine amidotransferase type-2" evidence="21">
    <location>
        <begin position="36"/>
        <end position="436"/>
    </location>
</feature>
<dbReference type="CDD" id="cd00982">
    <property type="entry name" value="gltB_C"/>
    <property type="match status" value="1"/>
</dbReference>
<dbReference type="SUPFAM" id="SSF69336">
    <property type="entry name" value="Alpha subunit of glutamate synthase, C-terminal domain"/>
    <property type="match status" value="1"/>
</dbReference>
<evidence type="ECO:0000256" key="12">
    <source>
        <dbReference type="ARBA" id="ARBA00023002"/>
    </source>
</evidence>
<dbReference type="EC" id="1.4.1.13" evidence="5"/>
<dbReference type="RefSeq" id="WP_420819670.1">
    <property type="nucleotide sequence ID" value="NZ_CABPRZ010000028.1"/>
</dbReference>
<evidence type="ECO:0000313" key="23">
    <source>
        <dbReference type="Proteomes" id="UP000414233"/>
    </source>
</evidence>
<evidence type="ECO:0000256" key="10">
    <source>
        <dbReference type="ARBA" id="ARBA00022827"/>
    </source>
</evidence>
<evidence type="ECO:0000256" key="1">
    <source>
        <dbReference type="ARBA" id="ARBA00001917"/>
    </source>
</evidence>
<dbReference type="Pfam" id="PF00310">
    <property type="entry name" value="GATase_2"/>
    <property type="match status" value="1"/>
</dbReference>
<comment type="pathway">
    <text evidence="17">Amino-acid biosynthesis; L-glutamate biosynthesis via GLT pathway; L-glutamate from 2-oxoglutarate and L-glutamine (NADP(+) route): step 1/1.</text>
</comment>
<dbReference type="CDD" id="cd00713">
    <property type="entry name" value="GltS"/>
    <property type="match status" value="1"/>
</dbReference>
<evidence type="ECO:0000313" key="22">
    <source>
        <dbReference type="EMBL" id="VVE53511.1"/>
    </source>
</evidence>
<comment type="catalytic activity">
    <reaction evidence="18">
        <text>2 L-glutamate + NADP(+) = L-glutamine + 2-oxoglutarate + NADPH + H(+)</text>
        <dbReference type="Rhea" id="RHEA:15501"/>
        <dbReference type="ChEBI" id="CHEBI:15378"/>
        <dbReference type="ChEBI" id="CHEBI:16810"/>
        <dbReference type="ChEBI" id="CHEBI:29985"/>
        <dbReference type="ChEBI" id="CHEBI:57783"/>
        <dbReference type="ChEBI" id="CHEBI:58349"/>
        <dbReference type="ChEBI" id="CHEBI:58359"/>
        <dbReference type="EC" id="1.4.1.13"/>
    </reaction>
</comment>
<accession>A0A5E4YX72</accession>
<comment type="cofactor">
    <cofactor evidence="2">
        <name>[3Fe-4S] cluster</name>
        <dbReference type="ChEBI" id="CHEBI:21137"/>
    </cofactor>
</comment>
<dbReference type="SUPFAM" id="SSF51395">
    <property type="entry name" value="FMN-linked oxidoreductases"/>
    <property type="match status" value="1"/>
</dbReference>
<evidence type="ECO:0000256" key="13">
    <source>
        <dbReference type="ARBA" id="ARBA00023004"/>
    </source>
</evidence>
<dbReference type="InterPro" id="IPR013785">
    <property type="entry name" value="Aldolase_TIM"/>
</dbReference>
<dbReference type="FunFam" id="2.160.20.60:FF:000001">
    <property type="entry name" value="Glutamate synthase, large subunit"/>
    <property type="match status" value="1"/>
</dbReference>
<evidence type="ECO:0000256" key="17">
    <source>
        <dbReference type="ARBA" id="ARBA00037898"/>
    </source>
</evidence>
<comment type="cofactor">
    <cofactor evidence="3">
        <name>FAD</name>
        <dbReference type="ChEBI" id="CHEBI:57692"/>
    </cofactor>
</comment>
<dbReference type="GO" id="GO:0046872">
    <property type="term" value="F:metal ion binding"/>
    <property type="evidence" value="ECO:0007669"/>
    <property type="project" value="UniProtKB-KW"/>
</dbReference>
<organism evidence="22 23">
    <name type="scientific">Pandoraea terrae</name>
    <dbReference type="NCBI Taxonomy" id="1537710"/>
    <lineage>
        <taxon>Bacteria</taxon>
        <taxon>Pseudomonadati</taxon>
        <taxon>Pseudomonadota</taxon>
        <taxon>Betaproteobacteria</taxon>
        <taxon>Burkholderiales</taxon>
        <taxon>Burkholderiaceae</taxon>
        <taxon>Pandoraea</taxon>
    </lineage>
</organism>
<evidence type="ECO:0000256" key="11">
    <source>
        <dbReference type="ARBA" id="ARBA00022962"/>
    </source>
</evidence>
<evidence type="ECO:0000256" key="8">
    <source>
        <dbReference type="ARBA" id="ARBA00022643"/>
    </source>
</evidence>
<keyword evidence="23" id="KW-1185">Reference proteome</keyword>
<keyword evidence="12 22" id="KW-0560">Oxidoreductase</keyword>
<dbReference type="PANTHER" id="PTHR11938:SF133">
    <property type="entry name" value="GLUTAMATE SYNTHASE (NADH)"/>
    <property type="match status" value="1"/>
</dbReference>
<dbReference type="SUPFAM" id="SSF56235">
    <property type="entry name" value="N-terminal nucleophile aminohydrolases (Ntn hydrolases)"/>
    <property type="match status" value="1"/>
</dbReference>
<protein>
    <recommendedName>
        <fullName evidence="19">Glutamate synthase [NADPH] large chain</fullName>
        <ecNumber evidence="5">1.4.1.13</ecNumber>
    </recommendedName>
    <alternativeName>
        <fullName evidence="20">Glutamate synthase subunit alpha</fullName>
    </alternativeName>
</protein>
<dbReference type="Gene3D" id="2.160.20.60">
    <property type="entry name" value="Glutamate synthase, alpha subunit, C-terminal domain"/>
    <property type="match status" value="1"/>
</dbReference>
<evidence type="ECO:0000256" key="19">
    <source>
        <dbReference type="ARBA" id="ARBA00072108"/>
    </source>
</evidence>
<comment type="similarity">
    <text evidence="4">Belongs to the glutamate synthase family.</text>
</comment>
<dbReference type="PROSITE" id="PS51278">
    <property type="entry name" value="GATASE_TYPE_2"/>
    <property type="match status" value="1"/>
</dbReference>
<keyword evidence="16" id="KW-0003">3Fe-4S</keyword>
<dbReference type="CDD" id="cd02808">
    <property type="entry name" value="GltS_FMN"/>
    <property type="match status" value="1"/>
</dbReference>
<dbReference type="Pfam" id="PF01645">
    <property type="entry name" value="Glu_synthase"/>
    <property type="match status" value="1"/>
</dbReference>
<evidence type="ECO:0000259" key="21">
    <source>
        <dbReference type="PROSITE" id="PS51278"/>
    </source>
</evidence>
<keyword evidence="9" id="KW-0479">Metal-binding</keyword>
<keyword evidence="11" id="KW-0315">Glutamine amidotransferase</keyword>
<dbReference type="InterPro" id="IPR006982">
    <property type="entry name" value="Glu_synth_centr_N"/>
</dbReference>
<gene>
    <name evidence="22" type="primary">gltB</name>
    <name evidence="22" type="ORF">PTE30175_04758</name>
</gene>
<proteinExistence type="inferred from homology"/>
<keyword evidence="14" id="KW-0411">Iron-sulfur</keyword>
<dbReference type="InterPro" id="IPR017932">
    <property type="entry name" value="GATase_2_dom"/>
</dbReference>
<dbReference type="GO" id="GO:0019676">
    <property type="term" value="P:ammonia assimilation cycle"/>
    <property type="evidence" value="ECO:0007669"/>
    <property type="project" value="TreeGrafter"/>
</dbReference>
<sequence length="1576" mass="172030">MKQQPMATADTQLSGEVFGAPEAQGMYDPSNEHDACGVGFVAHIKGIKSHAIVEQGLKILENLDHRGAVGADPLMGDGAGILLQIPDQFYREEMAKQGVTLPPAGEYGVGMIFLPKEHASRLACEQELERTVKAEGQVVLGWRDVAIDHDMPMSPAVKATEPVIRQIFIGRGQDIMVTDALERKLYVIRKTASHRIQALKLKHGKEYFVPSMSARTIVYKGLLLCDQVGRYYRDLSDARTVSALALVHQRFSTNTFPAWELAHPYRMVAHNGEINTVKGNVNWLNARTGAISSAVLGTDLQKLWPLIYPGQSDTASFDNCLELLTMAGYPLVHAVMMMIPEAWEQHTLMDDNRRAFYEYHAAMMEPWDGPAAIAFTDGRQIGATLDRNGLRPARYCITDDDMVILASESGVLPVPESKIVKKWRLQPGKMFLIDMEQGRIIDDKELKDNLANAKPYKSWIDAVRIKLDEIEPKVEEVVAHHDTATPLLDLQQAFGYTQEEVKMLMTPMAIAGEEAVGSMGNDSPLAVMSNKNKTLYHYFRQLFAQVTNPPIDPIRENLVMSLVSFIGPKPNLLDTNNINPPMRLEVSQPVLDFKDIAKIRHIDKYTGGKFRSYELNICYPAAWGKEGIEARLASLCAEAIDAVKSGYNILIVSDRLTNRDQVAIPALLATSAVHQHLVAQGLRTSTGLVVETGSAREVHHFALLAGYGAEAVHPYLAMETLASIAKKQGGDLSPEKAVKHFVKAVGKGLHKVMSKMGISTYMSYTGAQIFEAIGLSPELVNKYFQGTASNVGGIGIFEVAEEAVRLHRDAFGDDPVLSNMLDTGGEYAYRIRGEDHMWTPDAIAKLQHSTRSNSYQTYKEYANLINDQSKRQMTLRGLFEFRVDPQRAIALDQVESAKEIVKRFATGAMSLGSISTEAHATLAVAMNRIGGKSNTGEGGEDARRYRNELKGIPIKKGETLAGIVGEDVIEADIELQEGDSLRSKIKQVASGRFGVTADYLVSADQIQIKMAQGAKPGEGGQLPGHKVTEYIGKLRYAVPGVGLISPPPHHDIYSIEDLAQLIHDLKNVNSASSISVKLVSEVGVGTVAAGVAKAKADHVVIAGHDGGTGASPLSSVKYAGSPWELGLAETQQTLVLNRLRGRIRVQADGQMKTGRDVVIGALLGADEFGFATAPLVVEGCIMMRKCHLNTCPVGVATQDPVLRKKFQGKPEHVVNYFFFVAEEVREIMAQLGISKFDDLIGRADLLNTKSGVDHWKAKGLDFSRIFHLPEVEDAVPRLHVENQDHGLSHALDHTLIEKALPALEKGEHVSFIQPVRNRNRTVGAMLSGEVAKRYGHDGLPDDTIHVQLKGTAGQSFGAFLAKGITLDLVGDGNDYVGKGLSGGRIIVRPTNDFRGDAEDNIIVGNTVMIGAIEGEAFFNGVAGERFCVRNSGATAVVEGTGDHGCEYMTGGTVVVLGETGRNFSAGMSGGVAYVYDADGTFNAKCNTAMVALDPVLPHGEQERTVDTGLWHRGQTDEALLRDLIERHFQYTGSSRAKALLEDWDSARRKFVKVFPNEYKRALGDMAKSTQKQALAA</sequence>
<evidence type="ECO:0000256" key="18">
    <source>
        <dbReference type="ARBA" id="ARBA00048151"/>
    </source>
</evidence>
<dbReference type="GO" id="GO:0004355">
    <property type="term" value="F:glutamate synthase (NADPH) activity"/>
    <property type="evidence" value="ECO:0007669"/>
    <property type="project" value="UniProtKB-EC"/>
</dbReference>
<dbReference type="Pfam" id="PF01493">
    <property type="entry name" value="GXGXG"/>
    <property type="match status" value="1"/>
</dbReference>
<dbReference type="InterPro" id="IPR002932">
    <property type="entry name" value="Glu_synthdom"/>
</dbReference>
<evidence type="ECO:0000256" key="5">
    <source>
        <dbReference type="ARBA" id="ARBA00012079"/>
    </source>
</evidence>
<dbReference type="InterPro" id="IPR002489">
    <property type="entry name" value="Glu_synth_asu_C"/>
</dbReference>
<evidence type="ECO:0000256" key="14">
    <source>
        <dbReference type="ARBA" id="ARBA00023014"/>
    </source>
</evidence>
<evidence type="ECO:0000256" key="3">
    <source>
        <dbReference type="ARBA" id="ARBA00001974"/>
    </source>
</evidence>
<dbReference type="GO" id="GO:0051538">
    <property type="term" value="F:3 iron, 4 sulfur cluster binding"/>
    <property type="evidence" value="ECO:0007669"/>
    <property type="project" value="UniProtKB-KW"/>
</dbReference>
<dbReference type="InterPro" id="IPR050711">
    <property type="entry name" value="ET-N_metabolism_enzyme"/>
</dbReference>
<dbReference type="Gene3D" id="3.20.20.70">
    <property type="entry name" value="Aldolase class I"/>
    <property type="match status" value="2"/>
</dbReference>
<evidence type="ECO:0000256" key="4">
    <source>
        <dbReference type="ARBA" id="ARBA00009716"/>
    </source>
</evidence>
<keyword evidence="10" id="KW-0274">FAD</keyword>
<evidence type="ECO:0000256" key="16">
    <source>
        <dbReference type="ARBA" id="ARBA00023291"/>
    </source>
</evidence>
<keyword evidence="8" id="KW-0288">FMN</keyword>
<name>A0A5E4YX72_9BURK</name>
<dbReference type="InterPro" id="IPR029055">
    <property type="entry name" value="Ntn_hydrolases_N"/>
</dbReference>
<dbReference type="FunFam" id="3.60.20.10:FF:000001">
    <property type="entry name" value="Glutamate synthase, large subunit"/>
    <property type="match status" value="1"/>
</dbReference>
<dbReference type="PANTHER" id="PTHR11938">
    <property type="entry name" value="FAD NADPH DEHYDROGENASE/OXIDOREDUCTASE"/>
    <property type="match status" value="1"/>
</dbReference>
<dbReference type="InterPro" id="IPR036485">
    <property type="entry name" value="Glu_synth_asu_C_sf"/>
</dbReference>
<keyword evidence="6" id="KW-0028">Amino-acid biosynthesis</keyword>
<evidence type="ECO:0000256" key="6">
    <source>
        <dbReference type="ARBA" id="ARBA00022605"/>
    </source>
</evidence>
<keyword evidence="13" id="KW-0408">Iron</keyword>